<evidence type="ECO:0000313" key="9">
    <source>
        <dbReference type="EnsemblPlants" id="EMT24052"/>
    </source>
</evidence>
<dbReference type="SUPFAM" id="SSF51110">
    <property type="entry name" value="alpha-D-mannose-specific plant lectins"/>
    <property type="match status" value="1"/>
</dbReference>
<comment type="catalytic activity">
    <reaction evidence="6">
        <text>L-threonyl-[protein] + ATP = O-phospho-L-threonyl-[protein] + ADP + H(+)</text>
        <dbReference type="Rhea" id="RHEA:46608"/>
        <dbReference type="Rhea" id="RHEA-COMP:11060"/>
        <dbReference type="Rhea" id="RHEA-COMP:11605"/>
        <dbReference type="ChEBI" id="CHEBI:15378"/>
        <dbReference type="ChEBI" id="CHEBI:30013"/>
        <dbReference type="ChEBI" id="CHEBI:30616"/>
        <dbReference type="ChEBI" id="CHEBI:61977"/>
        <dbReference type="ChEBI" id="CHEBI:456216"/>
        <dbReference type="EC" id="2.7.11.1"/>
    </reaction>
</comment>
<evidence type="ECO:0000256" key="5">
    <source>
        <dbReference type="ARBA" id="ARBA00023170"/>
    </source>
</evidence>
<accession>M8CAE5</accession>
<organism evidence="9">
    <name type="scientific">Aegilops tauschii</name>
    <name type="common">Tausch's goatgrass</name>
    <name type="synonym">Aegilops squarrosa</name>
    <dbReference type="NCBI Taxonomy" id="37682"/>
    <lineage>
        <taxon>Eukaryota</taxon>
        <taxon>Viridiplantae</taxon>
        <taxon>Streptophyta</taxon>
        <taxon>Embryophyta</taxon>
        <taxon>Tracheophyta</taxon>
        <taxon>Spermatophyta</taxon>
        <taxon>Magnoliopsida</taxon>
        <taxon>Liliopsida</taxon>
        <taxon>Poales</taxon>
        <taxon>Poaceae</taxon>
        <taxon>BOP clade</taxon>
        <taxon>Pooideae</taxon>
        <taxon>Triticodae</taxon>
        <taxon>Triticeae</taxon>
        <taxon>Triticinae</taxon>
        <taxon>Aegilops</taxon>
    </lineage>
</organism>
<evidence type="ECO:0000256" key="2">
    <source>
        <dbReference type="ARBA" id="ARBA00012513"/>
    </source>
</evidence>
<evidence type="ECO:0000256" key="7">
    <source>
        <dbReference type="ARBA" id="ARBA00048679"/>
    </source>
</evidence>
<dbReference type="CDD" id="cd00028">
    <property type="entry name" value="B_lectin"/>
    <property type="match status" value="1"/>
</dbReference>
<dbReference type="InterPro" id="IPR036426">
    <property type="entry name" value="Bulb-type_lectin_dom_sf"/>
</dbReference>
<dbReference type="Gene3D" id="2.90.10.10">
    <property type="entry name" value="Bulb-type lectin domain"/>
    <property type="match status" value="1"/>
</dbReference>
<dbReference type="GO" id="GO:0048544">
    <property type="term" value="P:recognition of pollen"/>
    <property type="evidence" value="ECO:0007669"/>
    <property type="project" value="InterPro"/>
</dbReference>
<dbReference type="PANTHER" id="PTHR32444">
    <property type="entry name" value="BULB-TYPE LECTIN DOMAIN-CONTAINING PROTEIN"/>
    <property type="match status" value="1"/>
</dbReference>
<keyword evidence="4" id="KW-1015">Disulfide bond</keyword>
<dbReference type="PROSITE" id="PS50927">
    <property type="entry name" value="BULB_LECTIN"/>
    <property type="match status" value="1"/>
</dbReference>
<feature type="domain" description="Bulb-type lectin" evidence="8">
    <location>
        <begin position="5"/>
        <end position="128"/>
    </location>
</feature>
<protein>
    <recommendedName>
        <fullName evidence="2">non-specific serine/threonine protein kinase</fullName>
        <ecNumber evidence="2">2.7.11.1</ecNumber>
    </recommendedName>
</protein>
<comment type="catalytic activity">
    <reaction evidence="7">
        <text>L-seryl-[protein] + ATP = O-phospho-L-seryl-[protein] + ADP + H(+)</text>
        <dbReference type="Rhea" id="RHEA:17989"/>
        <dbReference type="Rhea" id="RHEA-COMP:9863"/>
        <dbReference type="Rhea" id="RHEA-COMP:11604"/>
        <dbReference type="ChEBI" id="CHEBI:15378"/>
        <dbReference type="ChEBI" id="CHEBI:29999"/>
        <dbReference type="ChEBI" id="CHEBI:30616"/>
        <dbReference type="ChEBI" id="CHEBI:83421"/>
        <dbReference type="ChEBI" id="CHEBI:456216"/>
        <dbReference type="EC" id="2.7.11.1"/>
    </reaction>
</comment>
<dbReference type="InterPro" id="IPR001480">
    <property type="entry name" value="Bulb-type_lectin_dom"/>
</dbReference>
<dbReference type="InterPro" id="IPR000858">
    <property type="entry name" value="S_locus_glycoprot_dom"/>
</dbReference>
<name>M8CAE5_AEGTA</name>
<dbReference type="GO" id="GO:0016020">
    <property type="term" value="C:membrane"/>
    <property type="evidence" value="ECO:0007669"/>
    <property type="project" value="UniProtKB-SubCell"/>
</dbReference>
<evidence type="ECO:0000256" key="6">
    <source>
        <dbReference type="ARBA" id="ARBA00047899"/>
    </source>
</evidence>
<dbReference type="Pfam" id="PF01453">
    <property type="entry name" value="B_lectin"/>
    <property type="match status" value="1"/>
</dbReference>
<dbReference type="AlphaFoldDB" id="M8CAE5"/>
<comment type="subcellular location">
    <subcellularLocation>
        <location evidence="1">Membrane</location>
        <topology evidence="1">Single-pass type I membrane protein</topology>
    </subcellularLocation>
</comment>
<dbReference type="GO" id="GO:0004674">
    <property type="term" value="F:protein serine/threonine kinase activity"/>
    <property type="evidence" value="ECO:0007669"/>
    <property type="project" value="UniProtKB-EC"/>
</dbReference>
<reference evidence="9" key="1">
    <citation type="submission" date="2015-06" db="UniProtKB">
        <authorList>
            <consortium name="EnsemblPlants"/>
        </authorList>
    </citation>
    <scope>IDENTIFICATION</scope>
</reference>
<dbReference type="SMART" id="SM00108">
    <property type="entry name" value="B_lectin"/>
    <property type="match status" value="1"/>
</dbReference>
<sequence length="353" mass="39095">MKKHTQLDGSGDLYTRTKRLVSPGDIFQLGLFPLANGTKWYLGIWFTVSPADVICAANRDRPLNASSSGTVTLSGAGDLVLLDAASNNETVWSSNSSAAAPSAVAQLDDNGNLVLADAAGAVLWQSFDHPTNTYVSEMRIGKDVGTGAEWSLSSWRHAYDPSASDFRYVMDTRGSPELHIWRKGRKTYRTGPWNGLRFSGIPEMATYKGMFEFQFTDTADEVSYMYHACDGSPPSRVVLHESGVIKRMVWDSAALRWRSFWSGPRDECDRYGVCGAFGVCNEVDAVDYNNQNLKIERKKQLERYIVLGKQLTSFLPSTSKDEESKAQVQLEDDEALHQELICNSSVLGSWSAK</sequence>
<evidence type="ECO:0000256" key="3">
    <source>
        <dbReference type="ARBA" id="ARBA00022729"/>
    </source>
</evidence>
<proteinExistence type="predicted"/>
<evidence type="ECO:0000256" key="1">
    <source>
        <dbReference type="ARBA" id="ARBA00004479"/>
    </source>
</evidence>
<evidence type="ECO:0000259" key="8">
    <source>
        <dbReference type="PROSITE" id="PS50927"/>
    </source>
</evidence>
<dbReference type="PANTHER" id="PTHR32444:SF235">
    <property type="entry name" value="OS01G0783900 PROTEIN"/>
    <property type="match status" value="1"/>
</dbReference>
<dbReference type="EnsemblPlants" id="EMT24052">
    <property type="protein sequence ID" value="EMT24052"/>
    <property type="gene ID" value="F775_17703"/>
</dbReference>
<dbReference type="Pfam" id="PF00954">
    <property type="entry name" value="S_locus_glycop"/>
    <property type="match status" value="1"/>
</dbReference>
<keyword evidence="5" id="KW-0675">Receptor</keyword>
<keyword evidence="3" id="KW-0732">Signal</keyword>
<dbReference type="EC" id="2.7.11.1" evidence="2"/>
<dbReference type="GO" id="GO:0051707">
    <property type="term" value="P:response to other organism"/>
    <property type="evidence" value="ECO:0007669"/>
    <property type="project" value="UniProtKB-ARBA"/>
</dbReference>
<evidence type="ECO:0000256" key="4">
    <source>
        <dbReference type="ARBA" id="ARBA00023157"/>
    </source>
</evidence>